<evidence type="ECO:0000313" key="2">
    <source>
        <dbReference type="EMBL" id="MEE1946334.1"/>
    </source>
</evidence>
<evidence type="ECO:0000259" key="1">
    <source>
        <dbReference type="PROSITE" id="PS50042"/>
    </source>
</evidence>
<sequence>MANSESFLPQLIRSLQTAGIQKTYAKGQYLLREGETEKNLYFIVSGAVRIFLPSAHEEHTIRLGYEGSIINSLASFLTGQSSEFYVEAIRKTVVQVISKAQVIEISQASVASLKAYNTLLETVIAQQMEREVDLLTVSPIERLQRVLKRSPHLFQQVPLKYIASYLRMSPETLSRIRNS</sequence>
<protein>
    <submittedName>
        <fullName evidence="2">Crp/Fnr family transcriptional regulator</fullName>
    </submittedName>
</protein>
<organism evidence="2 3">
    <name type="scientific">Pedobacter albus</name>
    <dbReference type="NCBI Taxonomy" id="3113905"/>
    <lineage>
        <taxon>Bacteria</taxon>
        <taxon>Pseudomonadati</taxon>
        <taxon>Bacteroidota</taxon>
        <taxon>Sphingobacteriia</taxon>
        <taxon>Sphingobacteriales</taxon>
        <taxon>Sphingobacteriaceae</taxon>
        <taxon>Pedobacter</taxon>
    </lineage>
</organism>
<dbReference type="InterPro" id="IPR018490">
    <property type="entry name" value="cNMP-bd_dom_sf"/>
</dbReference>
<dbReference type="SUPFAM" id="SSF51206">
    <property type="entry name" value="cAMP-binding domain-like"/>
    <property type="match status" value="1"/>
</dbReference>
<name>A0ABU7IA34_9SPHI</name>
<dbReference type="RefSeq" id="WP_330108636.1">
    <property type="nucleotide sequence ID" value="NZ_JAZDQT010000002.1"/>
</dbReference>
<feature type="domain" description="Cyclic nucleotide-binding" evidence="1">
    <location>
        <begin position="22"/>
        <end position="131"/>
    </location>
</feature>
<proteinExistence type="predicted"/>
<reference evidence="2 3" key="1">
    <citation type="submission" date="2024-01" db="EMBL/GenBank/DDBJ databases">
        <title>Pedobacter sp. nov., isolated from fresh soil.</title>
        <authorList>
            <person name="Le N.T.T."/>
        </authorList>
    </citation>
    <scope>NUCLEOTIDE SEQUENCE [LARGE SCALE GENOMIC DNA]</scope>
    <source>
        <strain evidence="2 3">KR3-3</strain>
    </source>
</reference>
<gene>
    <name evidence="2" type="ORF">VRU48_14510</name>
</gene>
<dbReference type="Gene3D" id="2.60.120.10">
    <property type="entry name" value="Jelly Rolls"/>
    <property type="match status" value="1"/>
</dbReference>
<dbReference type="CDD" id="cd00038">
    <property type="entry name" value="CAP_ED"/>
    <property type="match status" value="1"/>
</dbReference>
<dbReference type="SMART" id="SM00100">
    <property type="entry name" value="cNMP"/>
    <property type="match status" value="1"/>
</dbReference>
<dbReference type="PROSITE" id="PS50042">
    <property type="entry name" value="CNMP_BINDING_3"/>
    <property type="match status" value="1"/>
</dbReference>
<dbReference type="InterPro" id="IPR000595">
    <property type="entry name" value="cNMP-bd_dom"/>
</dbReference>
<dbReference type="EMBL" id="JAZDQT010000002">
    <property type="protein sequence ID" value="MEE1946334.1"/>
    <property type="molecule type" value="Genomic_DNA"/>
</dbReference>
<keyword evidence="3" id="KW-1185">Reference proteome</keyword>
<evidence type="ECO:0000313" key="3">
    <source>
        <dbReference type="Proteomes" id="UP001336835"/>
    </source>
</evidence>
<dbReference type="InterPro" id="IPR014710">
    <property type="entry name" value="RmlC-like_jellyroll"/>
</dbReference>
<accession>A0ABU7IA34</accession>
<comment type="caution">
    <text evidence="2">The sequence shown here is derived from an EMBL/GenBank/DDBJ whole genome shotgun (WGS) entry which is preliminary data.</text>
</comment>
<dbReference type="Pfam" id="PF00027">
    <property type="entry name" value="cNMP_binding"/>
    <property type="match status" value="1"/>
</dbReference>
<dbReference type="Proteomes" id="UP001336835">
    <property type="component" value="Unassembled WGS sequence"/>
</dbReference>